<evidence type="ECO:0000313" key="1">
    <source>
        <dbReference type="EMBL" id="GFH55533.1"/>
    </source>
</evidence>
<protein>
    <recommendedName>
        <fullName evidence="3">Ankyrin repeat protein</fullName>
    </recommendedName>
</protein>
<dbReference type="SUPFAM" id="SSF140860">
    <property type="entry name" value="Pseudo ankyrin repeat-like"/>
    <property type="match status" value="1"/>
</dbReference>
<dbReference type="AlphaFoldDB" id="A0AAD3HA33"/>
<evidence type="ECO:0000313" key="2">
    <source>
        <dbReference type="Proteomes" id="UP001054902"/>
    </source>
</evidence>
<comment type="caution">
    <text evidence="1">The sequence shown here is derived from an EMBL/GenBank/DDBJ whole genome shotgun (WGS) entry which is preliminary data.</text>
</comment>
<gene>
    <name evidence="1" type="ORF">CTEN210_12009</name>
</gene>
<proteinExistence type="predicted"/>
<organism evidence="1 2">
    <name type="scientific">Chaetoceros tenuissimus</name>
    <dbReference type="NCBI Taxonomy" id="426638"/>
    <lineage>
        <taxon>Eukaryota</taxon>
        <taxon>Sar</taxon>
        <taxon>Stramenopiles</taxon>
        <taxon>Ochrophyta</taxon>
        <taxon>Bacillariophyta</taxon>
        <taxon>Coscinodiscophyceae</taxon>
        <taxon>Chaetocerotophycidae</taxon>
        <taxon>Chaetocerotales</taxon>
        <taxon>Chaetocerotaceae</taxon>
        <taxon>Chaetoceros</taxon>
    </lineage>
</organism>
<evidence type="ECO:0008006" key="3">
    <source>
        <dbReference type="Google" id="ProtNLM"/>
    </source>
</evidence>
<sequence>MSEYMYYTTEDKMEKSSREVRLSQLVVRGHLNVLKYLYEKLNYHKGLQRYCRPAIQYGELEILKWLDSIGCMNTDDEMHNFCWDPNIRRYRPFSFCYFAVQSGNVEVLEWFVNEVFEPGEGNP</sequence>
<reference evidence="1 2" key="1">
    <citation type="journal article" date="2021" name="Sci. Rep.">
        <title>The genome of the diatom Chaetoceros tenuissimus carries an ancient integrated fragment of an extant virus.</title>
        <authorList>
            <person name="Hongo Y."/>
            <person name="Kimura K."/>
            <person name="Takaki Y."/>
            <person name="Yoshida Y."/>
            <person name="Baba S."/>
            <person name="Kobayashi G."/>
            <person name="Nagasaki K."/>
            <person name="Hano T."/>
            <person name="Tomaru Y."/>
        </authorList>
    </citation>
    <scope>NUCLEOTIDE SEQUENCE [LARGE SCALE GENOMIC DNA]</scope>
    <source>
        <strain evidence="1 2">NIES-3715</strain>
    </source>
</reference>
<dbReference type="EMBL" id="BLLK01000049">
    <property type="protein sequence ID" value="GFH55533.1"/>
    <property type="molecule type" value="Genomic_DNA"/>
</dbReference>
<accession>A0AAD3HA33</accession>
<dbReference type="Proteomes" id="UP001054902">
    <property type="component" value="Unassembled WGS sequence"/>
</dbReference>
<name>A0AAD3HA33_9STRA</name>
<keyword evidence="2" id="KW-1185">Reference proteome</keyword>